<dbReference type="PANTHER" id="PTHR33690">
    <property type="entry name" value="DUF4605 DOMAIN-CONTAINING PROTEIN"/>
    <property type="match status" value="1"/>
</dbReference>
<evidence type="ECO:0000256" key="3">
    <source>
        <dbReference type="ARBA" id="ARBA00022692"/>
    </source>
</evidence>
<comment type="similarity">
    <text evidence="2">Belongs to the FAM241 family.</text>
</comment>
<dbReference type="Pfam" id="PF15378">
    <property type="entry name" value="DUF4605"/>
    <property type="match status" value="1"/>
</dbReference>
<name>F6Z531_CIOIN</name>
<evidence type="ECO:0000313" key="9">
    <source>
        <dbReference type="Ensembl" id="ENSCINP00000006686.3"/>
    </source>
</evidence>
<reference evidence="10" key="1">
    <citation type="journal article" date="2002" name="Science">
        <title>The draft genome of Ciona intestinalis: insights into chordate and vertebrate origins.</title>
        <authorList>
            <person name="Dehal P."/>
            <person name="Satou Y."/>
            <person name="Campbell R.K."/>
            <person name="Chapman J."/>
            <person name="Degnan B."/>
            <person name="De Tomaso A."/>
            <person name="Davidson B."/>
            <person name="Di Gregorio A."/>
            <person name="Gelpke M."/>
            <person name="Goodstein D.M."/>
            <person name="Harafuji N."/>
            <person name="Hastings K.E."/>
            <person name="Ho I."/>
            <person name="Hotta K."/>
            <person name="Huang W."/>
            <person name="Kawashima T."/>
            <person name="Lemaire P."/>
            <person name="Martinez D."/>
            <person name="Meinertzhagen I.A."/>
            <person name="Necula S."/>
            <person name="Nonaka M."/>
            <person name="Putnam N."/>
            <person name="Rash S."/>
            <person name="Saiga H."/>
            <person name="Satake M."/>
            <person name="Terry A."/>
            <person name="Yamada L."/>
            <person name="Wang H.G."/>
            <person name="Awazu S."/>
            <person name="Azumi K."/>
            <person name="Boore J."/>
            <person name="Branno M."/>
            <person name="Chin-Bow S."/>
            <person name="DeSantis R."/>
            <person name="Doyle S."/>
            <person name="Francino P."/>
            <person name="Keys D.N."/>
            <person name="Haga S."/>
            <person name="Hayashi H."/>
            <person name="Hino K."/>
            <person name="Imai K.S."/>
            <person name="Inaba K."/>
            <person name="Kano S."/>
            <person name="Kobayashi K."/>
            <person name="Kobayashi M."/>
            <person name="Lee B.I."/>
            <person name="Makabe K.W."/>
            <person name="Manohar C."/>
            <person name="Matassi G."/>
            <person name="Medina M."/>
            <person name="Mochizuki Y."/>
            <person name="Mount S."/>
            <person name="Morishita T."/>
            <person name="Miura S."/>
            <person name="Nakayama A."/>
            <person name="Nishizaka S."/>
            <person name="Nomoto H."/>
            <person name="Ohta F."/>
            <person name="Oishi K."/>
            <person name="Rigoutsos I."/>
            <person name="Sano M."/>
            <person name="Sasaki A."/>
            <person name="Sasakura Y."/>
            <person name="Shoguchi E."/>
            <person name="Shin-i T."/>
            <person name="Spagnuolo A."/>
            <person name="Stainier D."/>
            <person name="Suzuki M.M."/>
            <person name="Tassy O."/>
            <person name="Takatori N."/>
            <person name="Tokuoka M."/>
            <person name="Yagi K."/>
            <person name="Yoshizaki F."/>
            <person name="Wada S."/>
            <person name="Zhang C."/>
            <person name="Hyatt P.D."/>
            <person name="Larimer F."/>
            <person name="Detter C."/>
            <person name="Doggett N."/>
            <person name="Glavina T."/>
            <person name="Hawkins T."/>
            <person name="Richardson P."/>
            <person name="Lucas S."/>
            <person name="Kohara Y."/>
            <person name="Levine M."/>
            <person name="Satoh N."/>
            <person name="Rokhsar D.S."/>
        </authorList>
    </citation>
    <scope>NUCLEOTIDE SEQUENCE [LARGE SCALE GENOMIC DNA]</scope>
</reference>
<dbReference type="GO" id="GO:0016020">
    <property type="term" value="C:membrane"/>
    <property type="evidence" value="ECO:0007669"/>
    <property type="project" value="UniProtKB-SubCell"/>
</dbReference>
<dbReference type="PANTHER" id="PTHR33690:SF3">
    <property type="entry name" value="UBIQUITIN-LIKE DOMAIN-CONTAINING PROTEIN"/>
    <property type="match status" value="1"/>
</dbReference>
<organism evidence="9 10">
    <name type="scientific">Ciona intestinalis</name>
    <name type="common">Transparent sea squirt</name>
    <name type="synonym">Ascidia intestinalis</name>
    <dbReference type="NCBI Taxonomy" id="7719"/>
    <lineage>
        <taxon>Eukaryota</taxon>
        <taxon>Metazoa</taxon>
        <taxon>Chordata</taxon>
        <taxon>Tunicata</taxon>
        <taxon>Ascidiacea</taxon>
        <taxon>Phlebobranchia</taxon>
        <taxon>Cionidae</taxon>
        <taxon>Ciona</taxon>
    </lineage>
</organism>
<evidence type="ECO:0000256" key="4">
    <source>
        <dbReference type="ARBA" id="ARBA00022989"/>
    </source>
</evidence>
<feature type="transmembrane region" description="Helical" evidence="7">
    <location>
        <begin position="91"/>
        <end position="118"/>
    </location>
</feature>
<dbReference type="OMA" id="ENANHFY"/>
<keyword evidence="10" id="KW-1185">Reference proteome</keyword>
<accession>A0A1W2WDX2</accession>
<feature type="domain" description="DUF4605" evidence="8">
    <location>
        <begin position="64"/>
        <end position="122"/>
    </location>
</feature>
<dbReference type="RefSeq" id="XP_002129267.1">
    <property type="nucleotide sequence ID" value="XM_002129231.5"/>
</dbReference>
<evidence type="ECO:0000256" key="2">
    <source>
        <dbReference type="ARBA" id="ARBA00006165"/>
    </source>
</evidence>
<dbReference type="HOGENOM" id="CLU_138765_1_0_1"/>
<dbReference type="GeneTree" id="ENSGT00940000172511"/>
<dbReference type="FunCoup" id="F6Z531">
    <property type="interactions" value="7"/>
</dbReference>
<protein>
    <recommendedName>
        <fullName evidence="8">DUF4605 domain-containing protein</fullName>
    </recommendedName>
</protein>
<gene>
    <name evidence="9" type="primary">LOC100178723</name>
</gene>
<dbReference type="Ensembl" id="ENSCINT00000006686.3">
    <property type="protein sequence ID" value="ENSCINP00000006686.3"/>
    <property type="gene ID" value="ENSCING00000003258.3"/>
</dbReference>
<dbReference type="KEGG" id="cin:100178723"/>
<evidence type="ECO:0000256" key="1">
    <source>
        <dbReference type="ARBA" id="ARBA00004167"/>
    </source>
</evidence>
<comment type="subcellular location">
    <subcellularLocation>
        <location evidence="1">Membrane</location>
        <topology evidence="1">Single-pass membrane protein</topology>
    </subcellularLocation>
</comment>
<dbReference type="InParanoid" id="F6Z531"/>
<sequence length="149" mass="15970">MVRVSASGEIIRDDKQPVNQNQPNYRSSRIGRINSPQDGGGEHGNQPQGGGMGGAFAEGGQGRTVFDTWNEKLLQLGIPRWNIGSHVVEPIMTTAMVVVLLMFGLPGVLFLGLLYFVVTISQQRPQAAASTRRPPPSGFSGGGRRLGRS</sequence>
<dbReference type="InterPro" id="IPR027953">
    <property type="entry name" value="DUF4605"/>
</dbReference>
<accession>F6Z531</accession>
<dbReference type="OrthoDB" id="10060343at2759"/>
<feature type="region of interest" description="Disordered" evidence="6">
    <location>
        <begin position="125"/>
        <end position="149"/>
    </location>
</feature>
<feature type="region of interest" description="Disordered" evidence="6">
    <location>
        <begin position="1"/>
        <end position="61"/>
    </location>
</feature>
<reference evidence="9" key="2">
    <citation type="submission" date="2025-08" db="UniProtKB">
        <authorList>
            <consortium name="Ensembl"/>
        </authorList>
    </citation>
    <scope>IDENTIFICATION</scope>
</reference>
<evidence type="ECO:0000313" key="10">
    <source>
        <dbReference type="Proteomes" id="UP000008144"/>
    </source>
</evidence>
<feature type="compositionally biased region" description="Gly residues" evidence="6">
    <location>
        <begin position="139"/>
        <end position="149"/>
    </location>
</feature>
<evidence type="ECO:0000256" key="5">
    <source>
        <dbReference type="ARBA" id="ARBA00023136"/>
    </source>
</evidence>
<evidence type="ECO:0000259" key="8">
    <source>
        <dbReference type="Pfam" id="PF15378"/>
    </source>
</evidence>
<keyword evidence="4 7" id="KW-1133">Transmembrane helix</keyword>
<feature type="compositionally biased region" description="Gly residues" evidence="6">
    <location>
        <begin position="38"/>
        <end position="61"/>
    </location>
</feature>
<dbReference type="GeneID" id="100178723"/>
<dbReference type="AlphaFoldDB" id="F6Z531"/>
<evidence type="ECO:0000256" key="7">
    <source>
        <dbReference type="SAM" id="Phobius"/>
    </source>
</evidence>
<evidence type="ECO:0000256" key="6">
    <source>
        <dbReference type="SAM" id="MobiDB-lite"/>
    </source>
</evidence>
<reference evidence="9" key="3">
    <citation type="submission" date="2025-09" db="UniProtKB">
        <authorList>
            <consortium name="Ensembl"/>
        </authorList>
    </citation>
    <scope>IDENTIFICATION</scope>
</reference>
<keyword evidence="5 7" id="KW-0472">Membrane</keyword>
<dbReference type="InterPro" id="IPR052502">
    <property type="entry name" value="FAM241_domain"/>
</dbReference>
<keyword evidence="3 7" id="KW-0812">Transmembrane</keyword>
<feature type="compositionally biased region" description="Polar residues" evidence="6">
    <location>
        <begin position="17"/>
        <end position="27"/>
    </location>
</feature>
<dbReference type="Proteomes" id="UP000008144">
    <property type="component" value="Unassembled WGS sequence"/>
</dbReference>
<proteinExistence type="inferred from homology"/>